<evidence type="ECO:0000313" key="1">
    <source>
        <dbReference type="EMBL" id="DAD41729.1"/>
    </source>
</evidence>
<dbReference type="Proteomes" id="UP000607653">
    <property type="component" value="Unassembled WGS sequence"/>
</dbReference>
<accession>A0A822ZE50</accession>
<organism evidence="1 2">
    <name type="scientific">Nelumbo nucifera</name>
    <name type="common">Sacred lotus</name>
    <dbReference type="NCBI Taxonomy" id="4432"/>
    <lineage>
        <taxon>Eukaryota</taxon>
        <taxon>Viridiplantae</taxon>
        <taxon>Streptophyta</taxon>
        <taxon>Embryophyta</taxon>
        <taxon>Tracheophyta</taxon>
        <taxon>Spermatophyta</taxon>
        <taxon>Magnoliopsida</taxon>
        <taxon>Proteales</taxon>
        <taxon>Nelumbonaceae</taxon>
        <taxon>Nelumbo</taxon>
    </lineage>
</organism>
<gene>
    <name evidence="1" type="ORF">HUJ06_016052</name>
</gene>
<protein>
    <submittedName>
        <fullName evidence="1">Uncharacterized protein</fullName>
    </submittedName>
</protein>
<comment type="caution">
    <text evidence="1">The sequence shown here is derived from an EMBL/GenBank/DDBJ whole genome shotgun (WGS) entry which is preliminary data.</text>
</comment>
<dbReference type="AlphaFoldDB" id="A0A822ZE50"/>
<reference evidence="1 2" key="1">
    <citation type="journal article" date="2020" name="Mol. Biol. Evol.">
        <title>Distinct Expression and Methylation Patterns for Genes with Different Fates following a Single Whole-Genome Duplication in Flowering Plants.</title>
        <authorList>
            <person name="Shi T."/>
            <person name="Rahmani R.S."/>
            <person name="Gugger P.F."/>
            <person name="Wang M."/>
            <person name="Li H."/>
            <person name="Zhang Y."/>
            <person name="Li Z."/>
            <person name="Wang Q."/>
            <person name="Van de Peer Y."/>
            <person name="Marchal K."/>
            <person name="Chen J."/>
        </authorList>
    </citation>
    <scope>NUCLEOTIDE SEQUENCE [LARGE SCALE GENOMIC DNA]</scope>
    <source>
        <tissue evidence="1">Leaf</tissue>
    </source>
</reference>
<dbReference type="EMBL" id="DUZY01000005">
    <property type="protein sequence ID" value="DAD41729.1"/>
    <property type="molecule type" value="Genomic_DNA"/>
</dbReference>
<proteinExistence type="predicted"/>
<evidence type="ECO:0000313" key="2">
    <source>
        <dbReference type="Proteomes" id="UP000607653"/>
    </source>
</evidence>
<sequence length="57" mass="6617">MVQLCNTVGNRLINNRIWNPVDQIRERRVYVITAVCYNRLNQTALCTNFSALSLSLF</sequence>
<name>A0A822ZE50_NELNU</name>
<keyword evidence="2" id="KW-1185">Reference proteome</keyword>